<dbReference type="Proteomes" id="UP001281731">
    <property type="component" value="Unassembled WGS sequence"/>
</dbReference>
<evidence type="ECO:0000256" key="1">
    <source>
        <dbReference type="SAM" id="MobiDB-lite"/>
    </source>
</evidence>
<dbReference type="RefSeq" id="WP_022866282.1">
    <property type="nucleotide sequence ID" value="NZ_JAWNFT010000001.1"/>
</dbReference>
<sequence length="79" mass="9024">MKENELPLILRLEKARNELRYALNQTAGKYELPGFLLDLIIEALLSEEKGQRIALMSEQISAADGKEEKEHGQREDLSQ</sequence>
<protein>
    <submittedName>
        <fullName evidence="2">Uncharacterized protein</fullName>
    </submittedName>
</protein>
<dbReference type="EMBL" id="JAWNGC010000002">
    <property type="protein sequence ID" value="MDY5154655.1"/>
    <property type="molecule type" value="Genomic_DNA"/>
</dbReference>
<organism evidence="2 3">
    <name type="scientific">Actinotignum urinale</name>
    <dbReference type="NCBI Taxonomy" id="190146"/>
    <lineage>
        <taxon>Bacteria</taxon>
        <taxon>Bacillati</taxon>
        <taxon>Actinomycetota</taxon>
        <taxon>Actinomycetes</taxon>
        <taxon>Actinomycetales</taxon>
        <taxon>Actinomycetaceae</taxon>
        <taxon>Actinotignum</taxon>
    </lineage>
</organism>
<feature type="region of interest" description="Disordered" evidence="1">
    <location>
        <begin position="60"/>
        <end position="79"/>
    </location>
</feature>
<reference evidence="2" key="1">
    <citation type="submission" date="2023-10" db="EMBL/GenBank/DDBJ databases">
        <title>Whole Genome based description of the genera Actinobaculum and Actinotignum reveals a complex phylogenetic relationship within the species included in the genus Actinotignum.</title>
        <authorList>
            <person name="Jensen C.S."/>
            <person name="Dargis R."/>
            <person name="Kemp M."/>
            <person name="Christensen J.J."/>
        </authorList>
    </citation>
    <scope>NUCLEOTIDE SEQUENCE</scope>
    <source>
        <strain evidence="2">SLA_B511</strain>
    </source>
</reference>
<comment type="caution">
    <text evidence="2">The sequence shown here is derived from an EMBL/GenBank/DDBJ whole genome shotgun (WGS) entry which is preliminary data.</text>
</comment>
<evidence type="ECO:0000313" key="3">
    <source>
        <dbReference type="Proteomes" id="UP001281731"/>
    </source>
</evidence>
<gene>
    <name evidence="2" type="ORF">R6G80_02795</name>
</gene>
<name>A0AAW9HL70_9ACTO</name>
<dbReference type="AlphaFoldDB" id="A0AAW9HL70"/>
<accession>A0AAW9HL70</accession>
<feature type="compositionally biased region" description="Basic and acidic residues" evidence="1">
    <location>
        <begin position="64"/>
        <end position="79"/>
    </location>
</feature>
<evidence type="ECO:0000313" key="2">
    <source>
        <dbReference type="EMBL" id="MDY5154655.1"/>
    </source>
</evidence>
<proteinExistence type="predicted"/>